<accession>D6ZZW3</accession>
<dbReference type="Gene3D" id="3.40.50.150">
    <property type="entry name" value="Vaccinia Virus protein VP39"/>
    <property type="match status" value="1"/>
</dbReference>
<reference evidence="2 3" key="1">
    <citation type="journal article" date="2012" name="Stand. Genomic Sci.">
        <title>Complete genome sequence of the facultatively chemolithoautotrophic and methylotrophic alpha Proteobacterium Starkeya novella type strain (ATCC 8093(T)).</title>
        <authorList>
            <person name="Kappler U."/>
            <person name="Davenport K."/>
            <person name="Beatson S."/>
            <person name="Lucas S."/>
            <person name="Lapidus A."/>
            <person name="Copeland A."/>
            <person name="Berry K.W."/>
            <person name="Glavina Del Rio T."/>
            <person name="Hammon N."/>
            <person name="Dalin E."/>
            <person name="Tice H."/>
            <person name="Pitluck S."/>
            <person name="Richardson P."/>
            <person name="Bruce D."/>
            <person name="Goodwin L.A."/>
            <person name="Han C."/>
            <person name="Tapia R."/>
            <person name="Detter J.C."/>
            <person name="Chang Y.J."/>
            <person name="Jeffries C.D."/>
            <person name="Land M."/>
            <person name="Hauser L."/>
            <person name="Kyrpides N.C."/>
            <person name="Goker M."/>
            <person name="Ivanova N."/>
            <person name="Klenk H.P."/>
            <person name="Woyke T."/>
        </authorList>
    </citation>
    <scope>NUCLEOTIDE SEQUENCE [LARGE SCALE GENOMIC DNA]</scope>
    <source>
        <strain evidence="3">ATCC 8093 / DSM 506 / JCM 20403 / CCM 1077 / IAM 12100 / NBRC 12443 / NCIMB 10456</strain>
    </source>
</reference>
<dbReference type="AlphaFoldDB" id="D6ZZW3"/>
<dbReference type="eggNOG" id="COG2226">
    <property type="taxonomic scope" value="Bacteria"/>
</dbReference>
<feature type="domain" description="Methyltransferase type 11" evidence="1">
    <location>
        <begin position="93"/>
        <end position="175"/>
    </location>
</feature>
<dbReference type="InterPro" id="IPR013216">
    <property type="entry name" value="Methyltransf_11"/>
</dbReference>
<proteinExistence type="predicted"/>
<dbReference type="InterPro" id="IPR029063">
    <property type="entry name" value="SAM-dependent_MTases_sf"/>
</dbReference>
<dbReference type="EMBL" id="CP002026">
    <property type="protein sequence ID" value="ADH87377.1"/>
    <property type="molecule type" value="Genomic_DNA"/>
</dbReference>
<protein>
    <recommendedName>
        <fullName evidence="1">Methyltransferase type 11 domain-containing protein</fullName>
    </recommendedName>
</protein>
<dbReference type="HOGENOM" id="CLU_572220_0_0_5"/>
<dbReference type="GO" id="GO:0008757">
    <property type="term" value="F:S-adenosylmethionine-dependent methyltransferase activity"/>
    <property type="evidence" value="ECO:0007669"/>
    <property type="project" value="InterPro"/>
</dbReference>
<evidence type="ECO:0000313" key="2">
    <source>
        <dbReference type="EMBL" id="ADH87377.1"/>
    </source>
</evidence>
<dbReference type="SUPFAM" id="SSF53335">
    <property type="entry name" value="S-adenosyl-L-methionine-dependent methyltransferases"/>
    <property type="match status" value="1"/>
</dbReference>
<sequence length="502" mass="55697">MLNPKYDQQVQSQIGQYSTVENMHNAAAAANWFNSRFLRPRMRQVSGTESVAEFYAVHIAEAVARTGLDVAVSLGAGYGSLEIDIINLARSRGLPAFHLKCFELSPVLVDRANRAIREQGLEDFVSAQVVDLNVDLPLAGNVAAFMAHHSLHHLVELERIFDQVNSYLPPEGAFITMDMIGRNGHMRWPETLGIIRELWPALPDRLKWDHQLSRFDRWFENWDCSIEGFEGIRSQDILPALLERFKFERFLAYGGLSEIFTDRSFGPNFDPNNPPDANFLSQIKALEDDLIRAEQVKPTQLIAVMRPLRSHDCPGEAICFEGLTPTKAVRSADRQDFGAPHLGNTSFVSPFPAPDEEPAIPMVACGAPIHFVPGGNGAALTRWGWAEPDPDFTWSVGLASALRFRAAEGAAGILLKFVDVRPPTTERRFLTLRLNDREVASIELDGIEAVREISAAFPDSLSPGDEALLEIELTRPLRPDVDDSVDRRPLGIGLISMSLAPA</sequence>
<gene>
    <name evidence="2" type="ordered locus">Snov_0040</name>
</gene>
<evidence type="ECO:0000313" key="3">
    <source>
        <dbReference type="Proteomes" id="UP000006633"/>
    </source>
</evidence>
<keyword evidence="3" id="KW-1185">Reference proteome</keyword>
<dbReference type="KEGG" id="sno:Snov_0040"/>
<organism evidence="2 3">
    <name type="scientific">Ancylobacter novellus (strain ATCC 8093 / DSM 506 / JCM 20403 / CCM 1077 / IAM 12100 / NBRC 12443 / NCIMB 10456)</name>
    <name type="common">Starkeya novella</name>
    <dbReference type="NCBI Taxonomy" id="639283"/>
    <lineage>
        <taxon>Bacteria</taxon>
        <taxon>Pseudomonadati</taxon>
        <taxon>Pseudomonadota</taxon>
        <taxon>Alphaproteobacteria</taxon>
        <taxon>Hyphomicrobiales</taxon>
        <taxon>Xanthobacteraceae</taxon>
        <taxon>Ancylobacter</taxon>
    </lineage>
</organism>
<dbReference type="STRING" id="639283.Snov_0040"/>
<dbReference type="Proteomes" id="UP000006633">
    <property type="component" value="Chromosome"/>
</dbReference>
<evidence type="ECO:0000259" key="1">
    <source>
        <dbReference type="Pfam" id="PF08241"/>
    </source>
</evidence>
<name>D6ZZW3_ANCN5</name>
<dbReference type="Pfam" id="PF08241">
    <property type="entry name" value="Methyltransf_11"/>
    <property type="match status" value="1"/>
</dbReference>